<evidence type="ECO:0000256" key="1">
    <source>
        <dbReference type="SAM" id="MobiDB-lite"/>
    </source>
</evidence>
<dbReference type="Proteomes" id="UP000050525">
    <property type="component" value="Unassembled WGS sequence"/>
</dbReference>
<feature type="compositionally biased region" description="Polar residues" evidence="1">
    <location>
        <begin position="23"/>
        <end position="33"/>
    </location>
</feature>
<proteinExistence type="predicted"/>
<dbReference type="EMBL" id="AKHW03004653">
    <property type="protein sequence ID" value="KYO29506.1"/>
    <property type="molecule type" value="Genomic_DNA"/>
</dbReference>
<accession>A0A151MY77</accession>
<organism evidence="2 3">
    <name type="scientific">Alligator mississippiensis</name>
    <name type="common">American alligator</name>
    <dbReference type="NCBI Taxonomy" id="8496"/>
    <lineage>
        <taxon>Eukaryota</taxon>
        <taxon>Metazoa</taxon>
        <taxon>Chordata</taxon>
        <taxon>Craniata</taxon>
        <taxon>Vertebrata</taxon>
        <taxon>Euteleostomi</taxon>
        <taxon>Archelosauria</taxon>
        <taxon>Archosauria</taxon>
        <taxon>Crocodylia</taxon>
        <taxon>Alligatoridae</taxon>
        <taxon>Alligatorinae</taxon>
        <taxon>Alligator</taxon>
    </lineage>
</organism>
<name>A0A151MY77_ALLMI</name>
<protein>
    <submittedName>
        <fullName evidence="2">Uncharacterized protein</fullName>
    </submittedName>
</protein>
<gene>
    <name evidence="2" type="ORF">Y1Q_0004912</name>
</gene>
<sequence>MGEISVVETNSWTPKTDPGTVADPQQTVSQPQAESLGVADNLNPKHIAEVDDVLMENFQNVPIGGPMRIKVSSVNWFCSCLKERSSR</sequence>
<dbReference type="AlphaFoldDB" id="A0A151MY77"/>
<reference evidence="2 3" key="1">
    <citation type="journal article" date="2012" name="Genome Biol.">
        <title>Sequencing three crocodilian genomes to illuminate the evolution of archosaurs and amniotes.</title>
        <authorList>
            <person name="St John J.A."/>
            <person name="Braun E.L."/>
            <person name="Isberg S.R."/>
            <person name="Miles L.G."/>
            <person name="Chong A.Y."/>
            <person name="Gongora J."/>
            <person name="Dalzell P."/>
            <person name="Moran C."/>
            <person name="Bed'hom B."/>
            <person name="Abzhanov A."/>
            <person name="Burgess S.C."/>
            <person name="Cooksey A.M."/>
            <person name="Castoe T.A."/>
            <person name="Crawford N.G."/>
            <person name="Densmore L.D."/>
            <person name="Drew J.C."/>
            <person name="Edwards S.V."/>
            <person name="Faircloth B.C."/>
            <person name="Fujita M.K."/>
            <person name="Greenwold M.J."/>
            <person name="Hoffmann F.G."/>
            <person name="Howard J.M."/>
            <person name="Iguchi T."/>
            <person name="Janes D.E."/>
            <person name="Khan S.Y."/>
            <person name="Kohno S."/>
            <person name="de Koning A.J."/>
            <person name="Lance S.L."/>
            <person name="McCarthy F.M."/>
            <person name="McCormack J.E."/>
            <person name="Merchant M.E."/>
            <person name="Peterson D.G."/>
            <person name="Pollock D.D."/>
            <person name="Pourmand N."/>
            <person name="Raney B.J."/>
            <person name="Roessler K.A."/>
            <person name="Sanford J.R."/>
            <person name="Sawyer R.H."/>
            <person name="Schmidt C.J."/>
            <person name="Triplett E.W."/>
            <person name="Tuberville T.D."/>
            <person name="Venegas-Anaya M."/>
            <person name="Howard J.T."/>
            <person name="Jarvis E.D."/>
            <person name="Guillette L.J.Jr."/>
            <person name="Glenn T.C."/>
            <person name="Green R.E."/>
            <person name="Ray D.A."/>
        </authorList>
    </citation>
    <scope>NUCLEOTIDE SEQUENCE [LARGE SCALE GENOMIC DNA]</scope>
    <source>
        <strain evidence="2">KSC_2009_1</strain>
    </source>
</reference>
<dbReference type="PhylomeDB" id="A0A151MY77"/>
<comment type="caution">
    <text evidence="2">The sequence shown here is derived from an EMBL/GenBank/DDBJ whole genome shotgun (WGS) entry which is preliminary data.</text>
</comment>
<feature type="region of interest" description="Disordered" evidence="1">
    <location>
        <begin position="1"/>
        <end position="36"/>
    </location>
</feature>
<evidence type="ECO:0000313" key="2">
    <source>
        <dbReference type="EMBL" id="KYO29506.1"/>
    </source>
</evidence>
<evidence type="ECO:0000313" key="3">
    <source>
        <dbReference type="Proteomes" id="UP000050525"/>
    </source>
</evidence>
<keyword evidence="3" id="KW-1185">Reference proteome</keyword>